<protein>
    <submittedName>
        <fullName evidence="2">Uncharacterized protein</fullName>
    </submittedName>
</protein>
<dbReference type="AlphaFoldDB" id="A0A9P8SEX5"/>
<accession>A0A9P8SEX5</accession>
<dbReference type="RefSeq" id="XP_044717786.1">
    <property type="nucleotide sequence ID" value="XM_044866899.1"/>
</dbReference>
<dbReference type="GeneID" id="68357557"/>
<evidence type="ECO:0000313" key="3">
    <source>
        <dbReference type="Proteomes" id="UP000824596"/>
    </source>
</evidence>
<dbReference type="OrthoDB" id="10467363at2759"/>
<keyword evidence="1" id="KW-0732">Signal</keyword>
<name>A0A9P8SEX5_9HYPO</name>
<feature type="chain" id="PRO_5040195876" evidence="1">
    <location>
        <begin position="18"/>
        <end position="254"/>
    </location>
</feature>
<evidence type="ECO:0000313" key="2">
    <source>
        <dbReference type="EMBL" id="KAH0960273.1"/>
    </source>
</evidence>
<feature type="signal peptide" evidence="1">
    <location>
        <begin position="1"/>
        <end position="17"/>
    </location>
</feature>
<gene>
    <name evidence="2" type="ORF">HRG_08428</name>
</gene>
<comment type="caution">
    <text evidence="2">The sequence shown here is derived from an EMBL/GenBank/DDBJ whole genome shotgun (WGS) entry which is preliminary data.</text>
</comment>
<proteinExistence type="predicted"/>
<evidence type="ECO:0000256" key="1">
    <source>
        <dbReference type="SAM" id="SignalP"/>
    </source>
</evidence>
<keyword evidence="3" id="KW-1185">Reference proteome</keyword>
<organism evidence="2 3">
    <name type="scientific">Hirsutella rhossiliensis</name>
    <dbReference type="NCBI Taxonomy" id="111463"/>
    <lineage>
        <taxon>Eukaryota</taxon>
        <taxon>Fungi</taxon>
        <taxon>Dikarya</taxon>
        <taxon>Ascomycota</taxon>
        <taxon>Pezizomycotina</taxon>
        <taxon>Sordariomycetes</taxon>
        <taxon>Hypocreomycetidae</taxon>
        <taxon>Hypocreales</taxon>
        <taxon>Ophiocordycipitaceae</taxon>
        <taxon>Hirsutella</taxon>
    </lineage>
</organism>
<dbReference type="EMBL" id="JAIZPD010000010">
    <property type="protein sequence ID" value="KAH0960273.1"/>
    <property type="molecule type" value="Genomic_DNA"/>
</dbReference>
<sequence length="254" mass="27730">MKIALVIFASLAGSALAVPFSSLGSKGSQALNSADIQEPCEDASNKAGDQCRKNGILDWWECFPLLQDAVMGCFVDLDKLPGTDEAIHQQCRTEVVKARACHDVINNRYKDPWEKCRIGQMKVYQDCTNPLKKIWEDFCEAEYKNTGKECSKSEDECKIAEMDAAARCLVDYSKSPETSIAIHQQCRAEAVNTAKVCEFPKRDLNTEICAGKLVEAYQDCAKTASTASGQGSVCTPASMQDMPGIHLGGTGPQE</sequence>
<reference evidence="2" key="1">
    <citation type="submission" date="2021-09" db="EMBL/GenBank/DDBJ databases">
        <title>A high-quality genome of the endoparasitic fungus Hirsutella rhossiliensis with a comparison of Hirsutella genomes reveals transposable elements contributing to genome size variation.</title>
        <authorList>
            <person name="Lin R."/>
            <person name="Jiao Y."/>
            <person name="Sun X."/>
            <person name="Ling J."/>
            <person name="Xie B."/>
            <person name="Cheng X."/>
        </authorList>
    </citation>
    <scope>NUCLEOTIDE SEQUENCE</scope>
    <source>
        <strain evidence="2">HR02</strain>
    </source>
</reference>
<dbReference type="Proteomes" id="UP000824596">
    <property type="component" value="Unassembled WGS sequence"/>
</dbReference>